<organism evidence="4 5">
    <name type="scientific">Sphingomonas prati</name>
    <dbReference type="NCBI Taxonomy" id="1843237"/>
    <lineage>
        <taxon>Bacteria</taxon>
        <taxon>Pseudomonadati</taxon>
        <taxon>Pseudomonadota</taxon>
        <taxon>Alphaproteobacteria</taxon>
        <taxon>Sphingomonadales</taxon>
        <taxon>Sphingomonadaceae</taxon>
        <taxon>Sphingomonas</taxon>
    </lineage>
</organism>
<keyword evidence="2" id="KW-0472">Membrane</keyword>
<dbReference type="Gene3D" id="3.30.9.10">
    <property type="entry name" value="D-Amino Acid Oxidase, subunit A, domain 2"/>
    <property type="match status" value="1"/>
</dbReference>
<accession>A0A7W9F2F8</accession>
<dbReference type="InterPro" id="IPR006076">
    <property type="entry name" value="FAD-dep_OxRdtase"/>
</dbReference>
<dbReference type="EMBL" id="JACIJR010000007">
    <property type="protein sequence ID" value="MBB5730472.1"/>
    <property type="molecule type" value="Genomic_DNA"/>
</dbReference>
<evidence type="ECO:0000256" key="2">
    <source>
        <dbReference type="SAM" id="Phobius"/>
    </source>
</evidence>
<dbReference type="PANTHER" id="PTHR13847">
    <property type="entry name" value="SARCOSINE DEHYDROGENASE-RELATED"/>
    <property type="match status" value="1"/>
</dbReference>
<dbReference type="GO" id="GO:0016491">
    <property type="term" value="F:oxidoreductase activity"/>
    <property type="evidence" value="ECO:0007669"/>
    <property type="project" value="UniProtKB-KW"/>
</dbReference>
<comment type="caution">
    <text evidence="4">The sequence shown here is derived from an EMBL/GenBank/DDBJ whole genome shotgun (WGS) entry which is preliminary data.</text>
</comment>
<feature type="domain" description="FAD dependent oxidoreductase" evidence="3">
    <location>
        <begin position="12"/>
        <end position="392"/>
    </location>
</feature>
<dbReference type="PANTHER" id="PTHR13847:SF289">
    <property type="entry name" value="GLYCINE OXIDASE"/>
    <property type="match status" value="1"/>
</dbReference>
<dbReference type="InterPro" id="IPR036188">
    <property type="entry name" value="FAD/NAD-bd_sf"/>
</dbReference>
<evidence type="ECO:0000313" key="4">
    <source>
        <dbReference type="EMBL" id="MBB5730472.1"/>
    </source>
</evidence>
<name>A0A7W9F2F8_9SPHN</name>
<evidence type="ECO:0000256" key="1">
    <source>
        <dbReference type="ARBA" id="ARBA00023002"/>
    </source>
</evidence>
<dbReference type="Proteomes" id="UP000546701">
    <property type="component" value="Unassembled WGS sequence"/>
</dbReference>
<keyword evidence="1 4" id="KW-0560">Oxidoreductase</keyword>
<proteinExistence type="predicted"/>
<feature type="transmembrane region" description="Helical" evidence="2">
    <location>
        <begin position="7"/>
        <end position="27"/>
    </location>
</feature>
<dbReference type="AlphaFoldDB" id="A0A7W9F2F8"/>
<keyword evidence="5" id="KW-1185">Reference proteome</keyword>
<dbReference type="EC" id="1.4.99.-" evidence="4"/>
<dbReference type="SUPFAM" id="SSF51905">
    <property type="entry name" value="FAD/NAD(P)-binding domain"/>
    <property type="match status" value="1"/>
</dbReference>
<sequence length="417" mass="44662">MQQENDVGGIGIVGGGIVGLSCALAMLDRGRDVTLFERAADYNAASWGNAGHIAVEQVAPLASPAALRSAPSRLFGIGGALALPPSMIGRWLPFVLRLAGASTPGRFAAGTTALTPLLAGAMPAWRDLAAAIGMPDLLREDGHIVIWDTPATARRGRERWSRTAIGTARIIDAEPGMLQRLGTLTEHVGGAIRFTGSGQIADLRRLAITLEAAVVARGGRIVRQDVRLIETAGRIAVAGHDIDQVLVAAGVRSRALLEPLGYRVPMIAERGYHVRARADRWPADLPPVVFEDRSMIVSRYADCVQAASFVELGDPDAPPDPRKWERLEHHIRTLGLPIAGPYDRWMGARPTLPDYLPAIGRSARHANLIYAFGHQHLGLTLAPVTAQLVAALMLGQTPSIPLDPFDLHRFGNTGRHP</sequence>
<gene>
    <name evidence="4" type="ORF">FHS99_002975</name>
</gene>
<dbReference type="SUPFAM" id="SSF54373">
    <property type="entry name" value="FAD-linked reductases, C-terminal domain"/>
    <property type="match status" value="1"/>
</dbReference>
<keyword evidence="2" id="KW-0812">Transmembrane</keyword>
<keyword evidence="2" id="KW-1133">Transmembrane helix</keyword>
<evidence type="ECO:0000259" key="3">
    <source>
        <dbReference type="Pfam" id="PF01266"/>
    </source>
</evidence>
<dbReference type="GO" id="GO:0005737">
    <property type="term" value="C:cytoplasm"/>
    <property type="evidence" value="ECO:0007669"/>
    <property type="project" value="TreeGrafter"/>
</dbReference>
<dbReference type="Gene3D" id="3.50.50.60">
    <property type="entry name" value="FAD/NAD(P)-binding domain"/>
    <property type="match status" value="2"/>
</dbReference>
<evidence type="ECO:0000313" key="5">
    <source>
        <dbReference type="Proteomes" id="UP000546701"/>
    </source>
</evidence>
<protein>
    <submittedName>
        <fullName evidence="4">D-amino-acid dehydrogenase</fullName>
        <ecNumber evidence="4">1.4.99.-</ecNumber>
    </submittedName>
</protein>
<dbReference type="RefSeq" id="WP_232477365.1">
    <property type="nucleotide sequence ID" value="NZ_JACIJR010000007.1"/>
</dbReference>
<reference evidence="4 5" key="1">
    <citation type="submission" date="2020-08" db="EMBL/GenBank/DDBJ databases">
        <title>Genomic Encyclopedia of Type Strains, Phase IV (KMG-IV): sequencing the most valuable type-strain genomes for metagenomic binning, comparative biology and taxonomic classification.</title>
        <authorList>
            <person name="Goeker M."/>
        </authorList>
    </citation>
    <scope>NUCLEOTIDE SEQUENCE [LARGE SCALE GENOMIC DNA]</scope>
    <source>
        <strain evidence="4 5">DSM 103336</strain>
    </source>
</reference>
<dbReference type="Pfam" id="PF01266">
    <property type="entry name" value="DAO"/>
    <property type="match status" value="1"/>
</dbReference>